<accession>A0A176WCZ7</accession>
<feature type="compositionally biased region" description="Acidic residues" evidence="1">
    <location>
        <begin position="516"/>
        <end position="528"/>
    </location>
</feature>
<sequence length="565" mass="61484">MAHLGATSRVAWVYLAVLFLWRVVAGRGAVESERQLLNFEVSLPDGSERVDFLCDLGSGGFETQNGVLVDSSELVDLMDQVVVVSHRSAMESGGISCWHEKLGTSLPSSIVDALSSQIQAFLSHRLRSLLENEADSSPAPSSLKDGSDKWDDFDVKTEENEGQFYEPSFRSANGAEACCPKGVDFFKVNTLSHSAPFFVFDLSILIPKDNSTTHDPAKKDVEEQSKGDSKDPDLSKGKEAKNGTDNAPPHAPPIVPPKENSPPVMEGKIDASPPPPKVNDPSPPPVKEENKEDQDTEKKETPAEPVKGTPVDPVDQSGKHQDTHDSKYNVCEEGKNLVTLLQTSGDGTQALTLSLRNDGEGVLDVQITTPIGLMADPSRVHLRKGEPSLKVNISIADEALLAKNQNPSILISSSEGDCLVPINLDVLGNADSQSYFDRFSMPSMPTVVTPEMRLGAFFFIMSIFGGLIIWRTWARWRPRDAAGAGHSYQELEMSLPSSVDNATSAYEKDDKSAGSGDEEGWDEVWDDWEDTEAARSSSRLIPSLSAKGLAARRSNKDGWDNSWDD</sequence>
<evidence type="ECO:0000256" key="1">
    <source>
        <dbReference type="SAM" id="MobiDB-lite"/>
    </source>
</evidence>
<keyword evidence="6" id="KW-1185">Reference proteome</keyword>
<evidence type="ECO:0000259" key="4">
    <source>
        <dbReference type="Pfam" id="PF24053"/>
    </source>
</evidence>
<feature type="compositionally biased region" description="Pro residues" evidence="1">
    <location>
        <begin position="272"/>
        <end position="285"/>
    </location>
</feature>
<dbReference type="InterPro" id="IPR055780">
    <property type="entry name" value="DUF7356"/>
</dbReference>
<evidence type="ECO:0000256" key="2">
    <source>
        <dbReference type="SAM" id="Phobius"/>
    </source>
</evidence>
<dbReference type="EMBL" id="LVLJ01001211">
    <property type="protein sequence ID" value="OAE30987.1"/>
    <property type="molecule type" value="Genomic_DNA"/>
</dbReference>
<feature type="signal peptide" evidence="3">
    <location>
        <begin position="1"/>
        <end position="26"/>
    </location>
</feature>
<feature type="region of interest" description="Disordered" evidence="1">
    <location>
        <begin position="208"/>
        <end position="327"/>
    </location>
</feature>
<dbReference type="Proteomes" id="UP000077202">
    <property type="component" value="Unassembled WGS sequence"/>
</dbReference>
<name>A0A176WCZ7_MARPO</name>
<reference evidence="5" key="1">
    <citation type="submission" date="2016-03" db="EMBL/GenBank/DDBJ databases">
        <title>Mechanisms controlling the formation of the plant cell surface in tip-growing cells are functionally conserved among land plants.</title>
        <authorList>
            <person name="Honkanen S."/>
            <person name="Jones V.A."/>
            <person name="Morieri G."/>
            <person name="Champion C."/>
            <person name="Hetherington A.J."/>
            <person name="Kelly S."/>
            <person name="Saint-Marcoux D."/>
            <person name="Proust H."/>
            <person name="Prescott H."/>
            <person name="Dolan L."/>
        </authorList>
    </citation>
    <scope>NUCLEOTIDE SEQUENCE [LARGE SCALE GENOMIC DNA]</scope>
    <source>
        <tissue evidence="5">Whole gametophyte</tissue>
    </source>
</reference>
<comment type="caution">
    <text evidence="5">The sequence shown here is derived from an EMBL/GenBank/DDBJ whole genome shotgun (WGS) entry which is preliminary data.</text>
</comment>
<keyword evidence="2" id="KW-0812">Transmembrane</keyword>
<dbReference type="PANTHER" id="PTHR34200:SF2">
    <property type="entry name" value="TRANSMEMBRANE PROTEIN"/>
    <property type="match status" value="1"/>
</dbReference>
<feature type="compositionally biased region" description="Basic and acidic residues" evidence="1">
    <location>
        <begin position="317"/>
        <end position="327"/>
    </location>
</feature>
<organism evidence="5 6">
    <name type="scientific">Marchantia polymorpha subsp. ruderalis</name>
    <dbReference type="NCBI Taxonomy" id="1480154"/>
    <lineage>
        <taxon>Eukaryota</taxon>
        <taxon>Viridiplantae</taxon>
        <taxon>Streptophyta</taxon>
        <taxon>Embryophyta</taxon>
        <taxon>Marchantiophyta</taxon>
        <taxon>Marchantiopsida</taxon>
        <taxon>Marchantiidae</taxon>
        <taxon>Marchantiales</taxon>
        <taxon>Marchantiaceae</taxon>
        <taxon>Marchantia</taxon>
    </lineage>
</organism>
<proteinExistence type="predicted"/>
<evidence type="ECO:0000313" key="5">
    <source>
        <dbReference type="EMBL" id="OAE30987.1"/>
    </source>
</evidence>
<feature type="chain" id="PRO_5008052439" description="DUF7356 domain-containing protein" evidence="3">
    <location>
        <begin position="27"/>
        <end position="565"/>
    </location>
</feature>
<dbReference type="Pfam" id="PF24053">
    <property type="entry name" value="DUF7356"/>
    <property type="match status" value="1"/>
</dbReference>
<feature type="transmembrane region" description="Helical" evidence="2">
    <location>
        <begin position="452"/>
        <end position="470"/>
    </location>
</feature>
<keyword evidence="3" id="KW-0732">Signal</keyword>
<keyword evidence="2" id="KW-0472">Membrane</keyword>
<feature type="domain" description="DUF7356" evidence="4">
    <location>
        <begin position="317"/>
        <end position="423"/>
    </location>
</feature>
<evidence type="ECO:0000256" key="3">
    <source>
        <dbReference type="SAM" id="SignalP"/>
    </source>
</evidence>
<feature type="compositionally biased region" description="Basic and acidic residues" evidence="1">
    <location>
        <begin position="211"/>
        <end position="242"/>
    </location>
</feature>
<feature type="compositionally biased region" description="Pro residues" evidence="1">
    <location>
        <begin position="249"/>
        <end position="260"/>
    </location>
</feature>
<evidence type="ECO:0000313" key="6">
    <source>
        <dbReference type="Proteomes" id="UP000077202"/>
    </source>
</evidence>
<protein>
    <recommendedName>
        <fullName evidence="4">DUF7356 domain-containing protein</fullName>
    </recommendedName>
</protein>
<feature type="region of interest" description="Disordered" evidence="1">
    <location>
        <begin position="133"/>
        <end position="153"/>
    </location>
</feature>
<dbReference type="AlphaFoldDB" id="A0A176WCZ7"/>
<keyword evidence="2" id="KW-1133">Transmembrane helix</keyword>
<feature type="region of interest" description="Disordered" evidence="1">
    <location>
        <begin position="502"/>
        <end position="528"/>
    </location>
</feature>
<feature type="region of interest" description="Disordered" evidence="1">
    <location>
        <begin position="546"/>
        <end position="565"/>
    </location>
</feature>
<dbReference type="PANTHER" id="PTHR34200">
    <property type="entry name" value="DENTIN SIALOPHOSPHOPROTEIN-LIKE ISOFORM X1"/>
    <property type="match status" value="1"/>
</dbReference>
<gene>
    <name evidence="5" type="ORF">AXG93_2018s1540</name>
</gene>